<dbReference type="Pfam" id="PF00001">
    <property type="entry name" value="7tm_1"/>
    <property type="match status" value="1"/>
</dbReference>
<name>A0AAD4N4T9_9BILA</name>
<keyword evidence="2 5" id="KW-0812">Transmembrane</keyword>
<evidence type="ECO:0000256" key="2">
    <source>
        <dbReference type="ARBA" id="ARBA00022692"/>
    </source>
</evidence>
<comment type="subcellular location">
    <subcellularLocation>
        <location evidence="1">Membrane</location>
    </subcellularLocation>
</comment>
<dbReference type="EMBL" id="JAKKPZ010000010">
    <property type="protein sequence ID" value="KAI1716510.1"/>
    <property type="molecule type" value="Genomic_DNA"/>
</dbReference>
<dbReference type="PROSITE" id="PS00237">
    <property type="entry name" value="G_PROTEIN_RECEP_F1_1"/>
    <property type="match status" value="1"/>
</dbReference>
<evidence type="ECO:0000259" key="6">
    <source>
        <dbReference type="PROSITE" id="PS50262"/>
    </source>
</evidence>
<evidence type="ECO:0000256" key="3">
    <source>
        <dbReference type="ARBA" id="ARBA00022989"/>
    </source>
</evidence>
<dbReference type="GO" id="GO:0016020">
    <property type="term" value="C:membrane"/>
    <property type="evidence" value="ECO:0007669"/>
    <property type="project" value="UniProtKB-SubCell"/>
</dbReference>
<feature type="transmembrane region" description="Helical" evidence="5">
    <location>
        <begin position="245"/>
        <end position="272"/>
    </location>
</feature>
<dbReference type="Gene3D" id="1.20.1070.10">
    <property type="entry name" value="Rhodopsin 7-helix transmembrane proteins"/>
    <property type="match status" value="1"/>
</dbReference>
<dbReference type="InterPro" id="IPR052954">
    <property type="entry name" value="GPCR-Ligand_Int"/>
</dbReference>
<feature type="transmembrane region" description="Helical" evidence="5">
    <location>
        <begin position="348"/>
        <end position="371"/>
    </location>
</feature>
<protein>
    <submittedName>
        <fullName evidence="7">7 transmembrane receptor (Rhodopsin family) domain-containing protein</fullName>
    </submittedName>
</protein>
<dbReference type="GO" id="GO:0004930">
    <property type="term" value="F:G protein-coupled receptor activity"/>
    <property type="evidence" value="ECO:0007669"/>
    <property type="project" value="InterPro"/>
</dbReference>
<reference evidence="7" key="1">
    <citation type="submission" date="2022-01" db="EMBL/GenBank/DDBJ databases">
        <title>Genome Sequence Resource for Two Populations of Ditylenchus destructor, the Migratory Endoparasitic Phytonematode.</title>
        <authorList>
            <person name="Zhang H."/>
            <person name="Lin R."/>
            <person name="Xie B."/>
        </authorList>
    </citation>
    <scope>NUCLEOTIDE SEQUENCE</scope>
    <source>
        <strain evidence="7">BazhouSP</strain>
    </source>
</reference>
<dbReference type="CDD" id="cd14978">
    <property type="entry name" value="7tmA_FMRFamide_R-like"/>
    <property type="match status" value="1"/>
</dbReference>
<feature type="transmembrane region" description="Helical" evidence="5">
    <location>
        <begin position="307"/>
        <end position="328"/>
    </location>
</feature>
<feature type="transmembrane region" description="Helical" evidence="5">
    <location>
        <begin position="72"/>
        <end position="93"/>
    </location>
</feature>
<evidence type="ECO:0000256" key="4">
    <source>
        <dbReference type="ARBA" id="ARBA00023136"/>
    </source>
</evidence>
<feature type="transmembrane region" description="Helical" evidence="5">
    <location>
        <begin position="186"/>
        <end position="206"/>
    </location>
</feature>
<keyword evidence="3 5" id="KW-1133">Transmembrane helix</keyword>
<sequence>MVDGQLLAYTIAPSPSAAQFELVFTTVTTKTTQQFWSSGVSLEQAQIDETSDTELSDLEYLQQMLSHLLNGYFTLFSVFSGILLNFLCIYVFVKFHRSVIQYYLVTLTCWQTALLANAFLLYCLPTLLFGHVVSNGTYVLLYPYVYAFANTTHTGSVWIILTLTVDRYLALCRPLTHRAIGKKSRVKKLMIAVSLLAVLFSAPRFFEVTTVYYCPPMENGTICNSACEPTVARTALPEDKIYWTIYHIILAMLFVTLGPCLLLFGLTLRISLALRRSILRRRALCAPNSELDGRNKKETCSKKEHKANVMLMLVIAKFLISDILPTVADVLEHLVGNEVFMSSNLATLFVDFSNFLVVLNCSTNFWVFLLWGKRFRRCCMYLFAGSTFGRAFKWMKIFADSDFTSYLGHPRSSFTTNYTKSRSRCSGYYSGEFGRANSSLVGMDSATAATFLIAPTREPLDMGRANGFVNSRARNGIHHGPFHANHRKYSAYPGIQVPRGQRSCSYAGVDISGMT</sequence>
<dbReference type="SUPFAM" id="SSF81321">
    <property type="entry name" value="Family A G protein-coupled receptor-like"/>
    <property type="match status" value="1"/>
</dbReference>
<feature type="domain" description="G-protein coupled receptors family 1 profile" evidence="6">
    <location>
        <begin position="81"/>
        <end position="368"/>
    </location>
</feature>
<gene>
    <name evidence="7" type="ORF">DdX_07569</name>
</gene>
<dbReference type="AlphaFoldDB" id="A0AAD4N4T9"/>
<feature type="transmembrane region" description="Helical" evidence="5">
    <location>
        <begin position="144"/>
        <end position="165"/>
    </location>
</feature>
<keyword evidence="7" id="KW-0675">Receptor</keyword>
<comment type="caution">
    <text evidence="7">The sequence shown here is derived from an EMBL/GenBank/DDBJ whole genome shotgun (WGS) entry which is preliminary data.</text>
</comment>
<organism evidence="7 8">
    <name type="scientific">Ditylenchus destructor</name>
    <dbReference type="NCBI Taxonomy" id="166010"/>
    <lineage>
        <taxon>Eukaryota</taxon>
        <taxon>Metazoa</taxon>
        <taxon>Ecdysozoa</taxon>
        <taxon>Nematoda</taxon>
        <taxon>Chromadorea</taxon>
        <taxon>Rhabditida</taxon>
        <taxon>Tylenchina</taxon>
        <taxon>Tylenchomorpha</taxon>
        <taxon>Sphaerularioidea</taxon>
        <taxon>Anguinidae</taxon>
        <taxon>Anguininae</taxon>
        <taxon>Ditylenchus</taxon>
    </lineage>
</organism>
<accession>A0AAD4N4T9</accession>
<dbReference type="PANTHER" id="PTHR46641">
    <property type="entry name" value="FMRFAMIDE RECEPTOR-RELATED"/>
    <property type="match status" value="1"/>
</dbReference>
<dbReference type="InterPro" id="IPR017452">
    <property type="entry name" value="GPCR_Rhodpsn_7TM"/>
</dbReference>
<keyword evidence="8" id="KW-1185">Reference proteome</keyword>
<evidence type="ECO:0000256" key="1">
    <source>
        <dbReference type="ARBA" id="ARBA00004370"/>
    </source>
</evidence>
<evidence type="ECO:0000313" key="7">
    <source>
        <dbReference type="EMBL" id="KAI1716510.1"/>
    </source>
</evidence>
<dbReference type="PROSITE" id="PS50262">
    <property type="entry name" value="G_PROTEIN_RECEP_F1_2"/>
    <property type="match status" value="1"/>
</dbReference>
<proteinExistence type="predicted"/>
<dbReference type="Proteomes" id="UP001201812">
    <property type="component" value="Unassembled WGS sequence"/>
</dbReference>
<dbReference type="PANTHER" id="PTHR46641:SF14">
    <property type="entry name" value="G-PROTEIN COUPLED RECEPTORS FAMILY 1 PROFILE DOMAIN-CONTAINING PROTEIN"/>
    <property type="match status" value="1"/>
</dbReference>
<evidence type="ECO:0000313" key="8">
    <source>
        <dbReference type="Proteomes" id="UP001201812"/>
    </source>
</evidence>
<keyword evidence="4 5" id="KW-0472">Membrane</keyword>
<evidence type="ECO:0000256" key="5">
    <source>
        <dbReference type="SAM" id="Phobius"/>
    </source>
</evidence>
<dbReference type="InterPro" id="IPR000276">
    <property type="entry name" value="GPCR_Rhodpsn"/>
</dbReference>